<feature type="transmembrane region" description="Helical" evidence="12">
    <location>
        <begin position="670"/>
        <end position="692"/>
    </location>
</feature>
<keyword evidence="6" id="KW-0297">G-protein coupled receptor</keyword>
<dbReference type="SUPFAM" id="SSF53822">
    <property type="entry name" value="Periplasmic binding protein-like I"/>
    <property type="match status" value="1"/>
</dbReference>
<dbReference type="EMBL" id="CADEPM010000008">
    <property type="protein sequence ID" value="CAB3409054.1"/>
    <property type="molecule type" value="Genomic_DNA"/>
</dbReference>
<dbReference type="PROSITE" id="PS50259">
    <property type="entry name" value="G_PROTEIN_RECEP_F3_4"/>
    <property type="match status" value="1"/>
</dbReference>
<dbReference type="FunFam" id="2.10.50.30:FF:000008">
    <property type="entry name" value="Metabotropic GLutamate receptor family"/>
    <property type="match status" value="1"/>
</dbReference>
<keyword evidence="13" id="KW-0732">Signal</keyword>
<feature type="transmembrane region" description="Helical" evidence="12">
    <location>
        <begin position="777"/>
        <end position="808"/>
    </location>
</feature>
<sequence length="975" mass="109125">MTWAVSALILAHFFATAITVKQVTVPGQIVLGGLFPIHEAGRNGTHQCGKIKADQGVQRMVAMLFALENINRERQLLPQASLGAQILDTCSVDSYALEQTLEFIKSVMSNGDGVSCADGSTGTYTRQPVVAVVGAAGSQVSVMVASMLQLFKIPQVSYSSTGAELSEKPRFAFFSRVVPPDNLQAQVMARVIGALEWTYVHAIADTGSYGERGMDSFRAAAAENGICIDGDVQKISRRWTEKNFRDLLIRMHRTRKARGVVMFVDEDNLKRLLKTLDNLIHEGHTELDRHFWFVASDSWGIKQSVVKGLEHRTYGAITIAPMVRQEKGYIEFFRKLSPKGFVFLEEYFEFLGCADLEGITTFGECFDHNNMTLKQESYVPFVVDTVKVIAKAISKYIEDDCKHVPFHKCSLSQHGFRGERLQRYYRNMSLTNGEPALIDHNGDGIGRYDVFQLDREGVYQKVGKWRSTDDFLSVEVEKIRHAFKTGPNERPVSVCSTDCPRGHYRAYQDQTCCWACIPCDTSTSIHNETSCEECPIGMVPDRTLRYCVPIPPVSMQWDTTWALIPAAFSTLGIASTIFVVSVFLKFSNTPVIMASGRELCYCMMTGISMCYLLTFFLVSQPTIPTCLMTRILMGLSMSAIYAAIITKTNRLARVFSPDSAQRPRFITPKAQVGICMGIVSVQLIGTIIWIIFDPPGTMVVFPSRTEAVLTCKATTSHLLFSLLYNLLLIVACTVYAFKTRKIPENFNETRHIGFTMYSTCILWLAFGPIYFATQSDFRIQITSLCMCISLSGTVALICFFAPKVYIVLFQPYKNVRTRQSAVGRLVNQQMRFMSQLTYNPDGCHSYQPMSSNQSYKPSIVSAEESSHTSNAQAPQTRSIPPQIIEQLASSLTANDVKESKNDLVKKLSLQDNTNNSNEDEIRRRRPSSVHTCQLAKNSKAVIRQDTVKSRTSINENHQVDLILEEIASDMNSTFL</sequence>
<feature type="region of interest" description="Disordered" evidence="11">
    <location>
        <begin position="909"/>
        <end position="932"/>
    </location>
</feature>
<feature type="signal peptide" evidence="13">
    <location>
        <begin position="1"/>
        <end position="19"/>
    </location>
</feature>
<evidence type="ECO:0000256" key="1">
    <source>
        <dbReference type="ARBA" id="ARBA00004651"/>
    </source>
</evidence>
<dbReference type="InterPro" id="IPR000337">
    <property type="entry name" value="GPCR_3"/>
</dbReference>
<name>A0A8S1F5A8_9PELO</name>
<evidence type="ECO:0000256" key="11">
    <source>
        <dbReference type="SAM" id="MobiDB-lite"/>
    </source>
</evidence>
<dbReference type="InterPro" id="IPR011500">
    <property type="entry name" value="GPCR_3_9-Cys_dom"/>
</dbReference>
<dbReference type="InterPro" id="IPR028082">
    <property type="entry name" value="Peripla_BP_I"/>
</dbReference>
<dbReference type="Pfam" id="PF00003">
    <property type="entry name" value="7tm_3"/>
    <property type="match status" value="1"/>
</dbReference>
<dbReference type="InterPro" id="IPR038550">
    <property type="entry name" value="GPCR_3_9-Cys_sf"/>
</dbReference>
<feature type="transmembrane region" description="Helical" evidence="12">
    <location>
        <begin position="561"/>
        <end position="587"/>
    </location>
</feature>
<feature type="transmembrane region" description="Helical" evidence="12">
    <location>
        <begin position="631"/>
        <end position="649"/>
    </location>
</feature>
<keyword evidence="9" id="KW-0325">Glycoprotein</keyword>
<accession>A0A8S1F5A8</accession>
<keyword evidence="3" id="KW-1003">Cell membrane</keyword>
<evidence type="ECO:0000256" key="6">
    <source>
        <dbReference type="ARBA" id="ARBA00023040"/>
    </source>
</evidence>
<dbReference type="Gene3D" id="2.10.50.30">
    <property type="entry name" value="GPCR, family 3, nine cysteines domain"/>
    <property type="match status" value="1"/>
</dbReference>
<evidence type="ECO:0000256" key="2">
    <source>
        <dbReference type="ARBA" id="ARBA00007242"/>
    </source>
</evidence>
<dbReference type="PANTHER" id="PTHR24060">
    <property type="entry name" value="METABOTROPIC GLUTAMATE RECEPTOR"/>
    <property type="match status" value="1"/>
</dbReference>
<dbReference type="InterPro" id="IPR017978">
    <property type="entry name" value="GPCR_3_C"/>
</dbReference>
<evidence type="ECO:0000313" key="16">
    <source>
        <dbReference type="Proteomes" id="UP000494206"/>
    </source>
</evidence>
<dbReference type="OrthoDB" id="425344at2759"/>
<comment type="subcellular location">
    <subcellularLocation>
        <location evidence="1">Cell membrane</location>
        <topology evidence="1">Multi-pass membrane protein</topology>
    </subcellularLocation>
</comment>
<gene>
    <name evidence="15" type="ORF">CBOVIS_LOCUS10750</name>
</gene>
<evidence type="ECO:0000259" key="14">
    <source>
        <dbReference type="PROSITE" id="PS50259"/>
    </source>
</evidence>
<dbReference type="AlphaFoldDB" id="A0A8S1F5A8"/>
<dbReference type="CDD" id="cd15934">
    <property type="entry name" value="7tmC_mGluRs_group2_3"/>
    <property type="match status" value="1"/>
</dbReference>
<reference evidence="15 16" key="1">
    <citation type="submission" date="2020-04" db="EMBL/GenBank/DDBJ databases">
        <authorList>
            <person name="Laetsch R D."/>
            <person name="Stevens L."/>
            <person name="Kumar S."/>
            <person name="Blaxter L. M."/>
        </authorList>
    </citation>
    <scope>NUCLEOTIDE SEQUENCE [LARGE SCALE GENOMIC DNA]</scope>
</reference>
<feature type="transmembrane region" description="Helical" evidence="12">
    <location>
        <begin position="749"/>
        <end position="771"/>
    </location>
</feature>
<dbReference type="FunFam" id="3.40.50.2300:FF:000377">
    <property type="entry name" value="Metabotropic GLutamate receptor family"/>
    <property type="match status" value="1"/>
</dbReference>
<keyword evidence="16" id="KW-1185">Reference proteome</keyword>
<dbReference type="InterPro" id="IPR000162">
    <property type="entry name" value="GPCR_3_mtglu_rcpt"/>
</dbReference>
<comment type="caution">
    <text evidence="15">The sequence shown here is derived from an EMBL/GenBank/DDBJ whole genome shotgun (WGS) entry which is preliminary data.</text>
</comment>
<dbReference type="InterPro" id="IPR001828">
    <property type="entry name" value="ANF_lig-bd_rcpt"/>
</dbReference>
<feature type="chain" id="PRO_5035931289" description="G-protein coupled receptors family 3 profile domain-containing protein" evidence="13">
    <location>
        <begin position="20"/>
        <end position="975"/>
    </location>
</feature>
<keyword evidence="8" id="KW-0675">Receptor</keyword>
<keyword evidence="7 12" id="KW-0472">Membrane</keyword>
<evidence type="ECO:0000313" key="15">
    <source>
        <dbReference type="EMBL" id="CAB3409054.1"/>
    </source>
</evidence>
<keyword evidence="4 12" id="KW-0812">Transmembrane</keyword>
<feature type="domain" description="G-protein coupled receptors family 3 profile" evidence="14">
    <location>
        <begin position="561"/>
        <end position="823"/>
    </location>
</feature>
<dbReference type="Pfam" id="PF01094">
    <property type="entry name" value="ANF_receptor"/>
    <property type="match status" value="1"/>
</dbReference>
<evidence type="ECO:0000256" key="13">
    <source>
        <dbReference type="SAM" id="SignalP"/>
    </source>
</evidence>
<dbReference type="GO" id="GO:0005886">
    <property type="term" value="C:plasma membrane"/>
    <property type="evidence" value="ECO:0007669"/>
    <property type="project" value="UniProtKB-SubCell"/>
</dbReference>
<dbReference type="Pfam" id="PF07562">
    <property type="entry name" value="NCD3G"/>
    <property type="match status" value="1"/>
</dbReference>
<feature type="transmembrane region" description="Helical" evidence="12">
    <location>
        <begin position="599"/>
        <end position="619"/>
    </location>
</feature>
<keyword evidence="10" id="KW-0807">Transducer</keyword>
<feature type="compositionally biased region" description="Polar residues" evidence="11">
    <location>
        <begin position="847"/>
        <end position="856"/>
    </location>
</feature>
<evidence type="ECO:0000256" key="8">
    <source>
        <dbReference type="ARBA" id="ARBA00023170"/>
    </source>
</evidence>
<keyword evidence="5 12" id="KW-1133">Transmembrane helix</keyword>
<dbReference type="GO" id="GO:0004930">
    <property type="term" value="F:G protein-coupled receptor activity"/>
    <property type="evidence" value="ECO:0007669"/>
    <property type="project" value="UniProtKB-KW"/>
</dbReference>
<evidence type="ECO:0000256" key="7">
    <source>
        <dbReference type="ARBA" id="ARBA00023136"/>
    </source>
</evidence>
<evidence type="ECO:0000256" key="5">
    <source>
        <dbReference type="ARBA" id="ARBA00022989"/>
    </source>
</evidence>
<comment type="similarity">
    <text evidence="2">Belongs to the G-protein coupled receptor 3 family.</text>
</comment>
<evidence type="ECO:0000256" key="12">
    <source>
        <dbReference type="SAM" id="Phobius"/>
    </source>
</evidence>
<evidence type="ECO:0000256" key="9">
    <source>
        <dbReference type="ARBA" id="ARBA00023180"/>
    </source>
</evidence>
<evidence type="ECO:0000256" key="4">
    <source>
        <dbReference type="ARBA" id="ARBA00022692"/>
    </source>
</evidence>
<dbReference type="PRINTS" id="PR00248">
    <property type="entry name" value="GPCRMGR"/>
</dbReference>
<protein>
    <recommendedName>
        <fullName evidence="14">G-protein coupled receptors family 3 profile domain-containing protein</fullName>
    </recommendedName>
</protein>
<proteinExistence type="inferred from homology"/>
<feature type="transmembrane region" description="Helical" evidence="12">
    <location>
        <begin position="718"/>
        <end position="737"/>
    </location>
</feature>
<evidence type="ECO:0000256" key="3">
    <source>
        <dbReference type="ARBA" id="ARBA00022475"/>
    </source>
</evidence>
<evidence type="ECO:0000256" key="10">
    <source>
        <dbReference type="ARBA" id="ARBA00023224"/>
    </source>
</evidence>
<dbReference type="PRINTS" id="PR00593">
    <property type="entry name" value="MTABOTROPICR"/>
</dbReference>
<dbReference type="InterPro" id="IPR050726">
    <property type="entry name" value="mGluR"/>
</dbReference>
<feature type="region of interest" description="Disordered" evidence="11">
    <location>
        <begin position="847"/>
        <end position="879"/>
    </location>
</feature>
<dbReference type="Proteomes" id="UP000494206">
    <property type="component" value="Unassembled WGS sequence"/>
</dbReference>
<feature type="compositionally biased region" description="Polar residues" evidence="11">
    <location>
        <begin position="867"/>
        <end position="879"/>
    </location>
</feature>
<organism evidence="15 16">
    <name type="scientific">Caenorhabditis bovis</name>
    <dbReference type="NCBI Taxonomy" id="2654633"/>
    <lineage>
        <taxon>Eukaryota</taxon>
        <taxon>Metazoa</taxon>
        <taxon>Ecdysozoa</taxon>
        <taxon>Nematoda</taxon>
        <taxon>Chromadorea</taxon>
        <taxon>Rhabditida</taxon>
        <taxon>Rhabditina</taxon>
        <taxon>Rhabditomorpha</taxon>
        <taxon>Rhabditoidea</taxon>
        <taxon>Rhabditidae</taxon>
        <taxon>Peloderinae</taxon>
        <taxon>Caenorhabditis</taxon>
    </lineage>
</organism>
<dbReference type="Gene3D" id="3.40.50.2300">
    <property type="match status" value="2"/>
</dbReference>